<dbReference type="EMBL" id="CABPRJ010002022">
    <property type="protein sequence ID" value="VVC42858.1"/>
    <property type="molecule type" value="Genomic_DNA"/>
</dbReference>
<proteinExistence type="predicted"/>
<dbReference type="Proteomes" id="UP000325440">
    <property type="component" value="Unassembled WGS sequence"/>
</dbReference>
<gene>
    <name evidence="1" type="ORF">CINCED_3A022738</name>
</gene>
<reference evidence="1 2" key="1">
    <citation type="submission" date="2019-08" db="EMBL/GenBank/DDBJ databases">
        <authorList>
            <person name="Alioto T."/>
            <person name="Alioto T."/>
            <person name="Gomez Garrido J."/>
        </authorList>
    </citation>
    <scope>NUCLEOTIDE SEQUENCE [LARGE SCALE GENOMIC DNA]</scope>
</reference>
<evidence type="ECO:0000313" key="1">
    <source>
        <dbReference type="EMBL" id="VVC42858.1"/>
    </source>
</evidence>
<protein>
    <submittedName>
        <fullName evidence="1">Uncharacterized protein</fullName>
    </submittedName>
</protein>
<organism evidence="1 2">
    <name type="scientific">Cinara cedri</name>
    <dbReference type="NCBI Taxonomy" id="506608"/>
    <lineage>
        <taxon>Eukaryota</taxon>
        <taxon>Metazoa</taxon>
        <taxon>Ecdysozoa</taxon>
        <taxon>Arthropoda</taxon>
        <taxon>Hexapoda</taxon>
        <taxon>Insecta</taxon>
        <taxon>Pterygota</taxon>
        <taxon>Neoptera</taxon>
        <taxon>Paraneoptera</taxon>
        <taxon>Hemiptera</taxon>
        <taxon>Sternorrhyncha</taxon>
        <taxon>Aphidomorpha</taxon>
        <taxon>Aphidoidea</taxon>
        <taxon>Aphididae</taxon>
        <taxon>Lachninae</taxon>
        <taxon>Cinara</taxon>
    </lineage>
</organism>
<sequence>MVELSIKNQYRTSKIGQLAKYMYGRDFNDETNNPLSLRIEKEGDNLIVTVNWEDIGYINSKTHYLSYKIEGLKDLIVSFLNDYTITELDTKLNNYTKTADMNTKLNDSTRTDDILNKLMSHYTAQAFDFLSSLETEYNAMNE</sequence>
<evidence type="ECO:0000313" key="2">
    <source>
        <dbReference type="Proteomes" id="UP000325440"/>
    </source>
</evidence>
<accession>A0A5E4NGJ5</accession>
<name>A0A5E4NGJ5_9HEMI</name>
<dbReference type="AlphaFoldDB" id="A0A5E4NGJ5"/>
<keyword evidence="2" id="KW-1185">Reference proteome</keyword>